<dbReference type="SUPFAM" id="SSF51182">
    <property type="entry name" value="RmlC-like cupins"/>
    <property type="match status" value="1"/>
</dbReference>
<evidence type="ECO:0000256" key="1">
    <source>
        <dbReference type="ARBA" id="ARBA00005181"/>
    </source>
</evidence>
<dbReference type="Proteomes" id="UP000056968">
    <property type="component" value="Chromosome"/>
</dbReference>
<evidence type="ECO:0000256" key="6">
    <source>
        <dbReference type="ARBA" id="ARBA00033271"/>
    </source>
</evidence>
<dbReference type="RefSeq" id="WP_062067593.1">
    <property type="nucleotide sequence ID" value="NZ_CP013264.1"/>
</dbReference>
<name>A0A0S3F306_9SPHN</name>
<keyword evidence="5 8" id="KW-0456">Lyase</keyword>
<keyword evidence="10" id="KW-1185">Reference proteome</keyword>
<evidence type="ECO:0000256" key="7">
    <source>
        <dbReference type="ARBA" id="ARBA00048714"/>
    </source>
</evidence>
<protein>
    <recommendedName>
        <fullName evidence="4 8">L-ectoine synthase</fullName>
        <ecNumber evidence="3 8">4.2.1.108</ecNumber>
    </recommendedName>
    <alternativeName>
        <fullName evidence="6 8">N-acetyldiaminobutyrate dehydratase</fullName>
    </alternativeName>
</protein>
<dbReference type="CDD" id="cd06978">
    <property type="entry name" value="cupin_EctC"/>
    <property type="match status" value="1"/>
</dbReference>
<evidence type="ECO:0000256" key="8">
    <source>
        <dbReference type="HAMAP-Rule" id="MF_01255"/>
    </source>
</evidence>
<dbReference type="InterPro" id="IPR014710">
    <property type="entry name" value="RmlC-like_jellyroll"/>
</dbReference>
<dbReference type="PANTHER" id="PTHR39289:SF1">
    <property type="entry name" value="L-ECTOINE SYNTHASE"/>
    <property type="match status" value="1"/>
</dbReference>
<dbReference type="Gene3D" id="2.60.120.10">
    <property type="entry name" value="Jelly Rolls"/>
    <property type="match status" value="1"/>
</dbReference>
<dbReference type="Pfam" id="PF06339">
    <property type="entry name" value="Ectoine_synth"/>
    <property type="match status" value="1"/>
</dbReference>
<comment type="pathway">
    <text evidence="1 8">Amine and polyamine biosynthesis; ectoine biosynthesis; L-ectoine from L-aspartate 4-semialdehyde: step 3/3.</text>
</comment>
<dbReference type="KEGG" id="sbd:ATN00_18620"/>
<dbReference type="GO" id="GO:0033990">
    <property type="term" value="F:ectoine synthase activity"/>
    <property type="evidence" value="ECO:0007669"/>
    <property type="project" value="UniProtKB-EC"/>
</dbReference>
<dbReference type="HAMAP" id="MF_01255">
    <property type="entry name" value="Ectoine_synth"/>
    <property type="match status" value="1"/>
</dbReference>
<accession>A0A0S3F306</accession>
<evidence type="ECO:0000256" key="5">
    <source>
        <dbReference type="ARBA" id="ARBA00023239"/>
    </source>
</evidence>
<dbReference type="InterPro" id="IPR010462">
    <property type="entry name" value="Ectoine_synth"/>
</dbReference>
<dbReference type="GO" id="GO:0019491">
    <property type="term" value="P:ectoine biosynthetic process"/>
    <property type="evidence" value="ECO:0007669"/>
    <property type="project" value="UniProtKB-UniRule"/>
</dbReference>
<dbReference type="InterPro" id="IPR011051">
    <property type="entry name" value="RmlC_Cupin_sf"/>
</dbReference>
<dbReference type="STRING" id="1332080.ATN00_18620"/>
<dbReference type="PANTHER" id="PTHR39289">
    <property type="match status" value="1"/>
</dbReference>
<proteinExistence type="inferred from homology"/>
<dbReference type="NCBIfam" id="NF009806">
    <property type="entry name" value="PRK13290.1"/>
    <property type="match status" value="1"/>
</dbReference>
<reference evidence="9 10" key="1">
    <citation type="submission" date="2015-11" db="EMBL/GenBank/DDBJ databases">
        <title>A Two-component Flavoprotein Monooxygenase System MeaXY Responsible for para-Hydroxylation of 2-Methyl-6-ethylaniline and 2,6-Diethylaniline in Sphingobium baderi DE-13.</title>
        <authorList>
            <person name="Cheng M."/>
            <person name="Meng Q."/>
            <person name="Yang Y."/>
            <person name="Chu C."/>
            <person name="Yan X."/>
            <person name="He J."/>
            <person name="Li S."/>
        </authorList>
    </citation>
    <scope>NUCLEOTIDE SEQUENCE [LARGE SCALE GENOMIC DNA]</scope>
    <source>
        <strain evidence="9 10">DE-13</strain>
    </source>
</reference>
<organism evidence="9 10">
    <name type="scientific">Sphingobium baderi</name>
    <dbReference type="NCBI Taxonomy" id="1332080"/>
    <lineage>
        <taxon>Bacteria</taxon>
        <taxon>Pseudomonadati</taxon>
        <taxon>Pseudomonadota</taxon>
        <taxon>Alphaproteobacteria</taxon>
        <taxon>Sphingomonadales</taxon>
        <taxon>Sphingomonadaceae</taxon>
        <taxon>Sphingobium</taxon>
    </lineage>
</organism>
<dbReference type="OrthoDB" id="9801830at2"/>
<comment type="catalytic activity">
    <reaction evidence="7 8">
        <text>(2S)-4-acetamido-2-aminobutanoate = L-ectoine + H2O</text>
        <dbReference type="Rhea" id="RHEA:17281"/>
        <dbReference type="ChEBI" id="CHEBI:15377"/>
        <dbReference type="ChEBI" id="CHEBI:58515"/>
        <dbReference type="ChEBI" id="CHEBI:58929"/>
        <dbReference type="EC" id="4.2.1.108"/>
    </reaction>
</comment>
<dbReference type="EC" id="4.2.1.108" evidence="3 8"/>
<gene>
    <name evidence="8" type="primary">ectC</name>
    <name evidence="9" type="ORF">ATN00_18620</name>
</gene>
<dbReference type="AlphaFoldDB" id="A0A0S3F306"/>
<dbReference type="UniPathway" id="UPA00067">
    <property type="reaction ID" value="UER00123"/>
</dbReference>
<evidence type="ECO:0000256" key="2">
    <source>
        <dbReference type="ARBA" id="ARBA00009637"/>
    </source>
</evidence>
<evidence type="ECO:0000256" key="4">
    <source>
        <dbReference type="ARBA" id="ARBA00019707"/>
    </source>
</evidence>
<sequence length="137" mass="15298">MIVRKLQAIRKSDRNVQSKQWESARLLLKDDNMGFSFHVTTMYAGEELHMHYQNHLEAVLVLKGTGTIEDLGSGITHQLASGVMYALNAHDKHVVRPTTDILCVCVFNPPVTGQEVHDESGAYPAEADMVREGELTH</sequence>
<evidence type="ECO:0000313" key="9">
    <source>
        <dbReference type="EMBL" id="ALR22015.1"/>
    </source>
</evidence>
<evidence type="ECO:0000313" key="10">
    <source>
        <dbReference type="Proteomes" id="UP000056968"/>
    </source>
</evidence>
<evidence type="ECO:0000256" key="3">
    <source>
        <dbReference type="ARBA" id="ARBA00013192"/>
    </source>
</evidence>
<comment type="function">
    <text evidence="8">Catalyzes the circularization of gamma-N-acetyl-alpha,gamma-diaminobutyric acid (ADABA) to ectoine (1,4,5,6-tetrahydro-2-methyl-4-pyrimidine carboxylic acid), which is an excellent osmoprotectant.</text>
</comment>
<comment type="similarity">
    <text evidence="2 8">Belongs to the ectoine synthase family.</text>
</comment>
<dbReference type="EMBL" id="CP013264">
    <property type="protein sequence ID" value="ALR22015.1"/>
    <property type="molecule type" value="Genomic_DNA"/>
</dbReference>